<dbReference type="EMBL" id="NRDI02000002">
    <property type="protein sequence ID" value="KAI1518815.1"/>
    <property type="molecule type" value="Genomic_DNA"/>
</dbReference>
<evidence type="ECO:0000313" key="2">
    <source>
        <dbReference type="EMBL" id="KAF7574746.1"/>
    </source>
</evidence>
<accession>A0A5M9LHL9</accession>
<reference evidence="2 4" key="1">
    <citation type="journal article" date="2018" name="BMC Genomics">
        <title>Comparative genomics of the wheat fungal pathogen Pyrenophora tritici-repentis reveals chromosomal variations and genome plasticity.</title>
        <authorList>
            <person name="Moolhuijzen P."/>
            <person name="See P.T."/>
            <person name="Hane J.K."/>
            <person name="Shi G."/>
            <person name="Liu Z."/>
            <person name="Oliver R.P."/>
            <person name="Moffat C.S."/>
        </authorList>
    </citation>
    <scope>NUCLEOTIDE SEQUENCE [LARGE SCALE GENOMIC DNA]</scope>
    <source>
        <strain evidence="2">M4</strain>
    </source>
</reference>
<sequence length="36" mass="3940">MAAQYESSLARKDVVPSPNNKESAIGRIMNENNAYA</sequence>
<evidence type="ECO:0000313" key="4">
    <source>
        <dbReference type="Proteomes" id="UP000245464"/>
    </source>
</evidence>
<evidence type="ECO:0000256" key="1">
    <source>
        <dbReference type="SAM" id="MobiDB-lite"/>
    </source>
</evidence>
<dbReference type="AlphaFoldDB" id="A0A5M9LHL9"/>
<dbReference type="Proteomes" id="UP000245464">
    <property type="component" value="Chromosome 2"/>
</dbReference>
<reference evidence="5" key="4">
    <citation type="journal article" date="2022" name="Microb. Genom.">
        <title>A global pangenome for the wheat fungal pathogen Pyrenophora tritici-repentis and prediction of effector protein structural homology.</title>
        <authorList>
            <person name="Moolhuijzen P.M."/>
            <person name="See P.T."/>
            <person name="Shi G."/>
            <person name="Powell H.R."/>
            <person name="Cockram J."/>
            <person name="Jorgensen L.N."/>
            <person name="Benslimane H."/>
            <person name="Strelkov S.E."/>
            <person name="Turner J."/>
            <person name="Liu Z."/>
            <person name="Moffat C.S."/>
        </authorList>
    </citation>
    <scope>NUCLEOTIDE SEQUENCE [LARGE SCALE GENOMIC DNA]</scope>
</reference>
<reference evidence="3" key="3">
    <citation type="journal article" date="2022" name="bioRxiv">
        <title>A global pangenome for the wheat fungal pathogen Pyrenophora tritici-repentis and prediction of effector protein structural homology.</title>
        <authorList>
            <person name="Moolhuijzen P."/>
            <person name="See P.T."/>
            <person name="Shi G."/>
            <person name="Powell H.R."/>
            <person name="Cockram J."/>
            <person name="Jorgensen L.N."/>
            <person name="Benslimane H."/>
            <person name="Strelkov S.E."/>
            <person name="Turner J."/>
            <person name="Liu Z."/>
            <person name="Moffat C.S."/>
        </authorList>
    </citation>
    <scope>NUCLEOTIDE SEQUENCE</scope>
    <source>
        <strain evidence="3">86-124</strain>
    </source>
</reference>
<organism evidence="2 4">
    <name type="scientific">Pyrenophora tritici-repentis</name>
    <dbReference type="NCBI Taxonomy" id="45151"/>
    <lineage>
        <taxon>Eukaryota</taxon>
        <taxon>Fungi</taxon>
        <taxon>Dikarya</taxon>
        <taxon>Ascomycota</taxon>
        <taxon>Pezizomycotina</taxon>
        <taxon>Dothideomycetes</taxon>
        <taxon>Pleosporomycetidae</taxon>
        <taxon>Pleosporales</taxon>
        <taxon>Pleosporineae</taxon>
        <taxon>Pleosporaceae</taxon>
        <taxon>Pyrenophora</taxon>
    </lineage>
</organism>
<comment type="caution">
    <text evidence="2">The sequence shown here is derived from an EMBL/GenBank/DDBJ whole genome shotgun (WGS) entry which is preliminary data.</text>
</comment>
<evidence type="ECO:0000313" key="5">
    <source>
        <dbReference type="Proteomes" id="UP000249757"/>
    </source>
</evidence>
<feature type="region of interest" description="Disordered" evidence="1">
    <location>
        <begin position="1"/>
        <end position="36"/>
    </location>
</feature>
<reference evidence="3" key="2">
    <citation type="submission" date="2021-05" db="EMBL/GenBank/DDBJ databases">
        <authorList>
            <person name="Moolhuijzen P.M."/>
            <person name="Moffat C.S."/>
        </authorList>
    </citation>
    <scope>NUCLEOTIDE SEQUENCE</scope>
    <source>
        <strain evidence="3">86-124</strain>
    </source>
</reference>
<protein>
    <submittedName>
        <fullName evidence="2">Uncharacterized protein</fullName>
    </submittedName>
</protein>
<dbReference type="Proteomes" id="UP000249757">
    <property type="component" value="Unassembled WGS sequence"/>
</dbReference>
<dbReference type="EMBL" id="NQIK02000002">
    <property type="protein sequence ID" value="KAF7574746.1"/>
    <property type="molecule type" value="Genomic_DNA"/>
</dbReference>
<keyword evidence="5" id="KW-1185">Reference proteome</keyword>
<gene>
    <name evidence="3" type="ORF">Ptr86124_001943</name>
    <name evidence="2" type="ORF">PtrM4_063700</name>
</gene>
<name>A0A5M9LHL9_9PLEO</name>
<proteinExistence type="predicted"/>
<evidence type="ECO:0000313" key="3">
    <source>
        <dbReference type="EMBL" id="KAI1518815.1"/>
    </source>
</evidence>